<gene>
    <name evidence="1" type="ORF">CLV31_11872</name>
</gene>
<dbReference type="SUPFAM" id="SSF51206">
    <property type="entry name" value="cAMP-binding domain-like"/>
    <property type="match status" value="1"/>
</dbReference>
<dbReference type="OrthoDB" id="667553at2"/>
<sequence>MMGFEFVKEEFLKLGFPLECESLEVKKGHCLLMHGQPLTNLYWIKNGLFREFPDDGVEQFNNSFPSKGSFYLTGFYFGGKINSSFTVEALEDSTVEILSLETLNHPKIEPIVIVEILKKISTIKYEQNLNWKLINGKKSFLHRWELFKKKYPGIWYRIPQKHLASYFNVTPQYLSKLKSNRLL</sequence>
<organism evidence="1 2">
    <name type="scientific">Algoriphagus aquaeductus</name>
    <dbReference type="NCBI Taxonomy" id="475299"/>
    <lineage>
        <taxon>Bacteria</taxon>
        <taxon>Pseudomonadati</taxon>
        <taxon>Bacteroidota</taxon>
        <taxon>Cytophagia</taxon>
        <taxon>Cytophagales</taxon>
        <taxon>Cyclobacteriaceae</taxon>
        <taxon>Algoriphagus</taxon>
    </lineage>
</organism>
<accession>A0A326RLB8</accession>
<dbReference type="RefSeq" id="WP_111394668.1">
    <property type="nucleotide sequence ID" value="NZ_QKTX01000018.1"/>
</dbReference>
<reference evidence="1 2" key="1">
    <citation type="submission" date="2018-06" db="EMBL/GenBank/DDBJ databases">
        <title>Genomic Encyclopedia of Archaeal and Bacterial Type Strains, Phase II (KMG-II): from individual species to whole genera.</title>
        <authorList>
            <person name="Goeker M."/>
        </authorList>
    </citation>
    <scope>NUCLEOTIDE SEQUENCE [LARGE SCALE GENOMIC DNA]</scope>
    <source>
        <strain evidence="1 2">T4</strain>
    </source>
</reference>
<evidence type="ECO:0000313" key="1">
    <source>
        <dbReference type="EMBL" id="PZV78096.1"/>
    </source>
</evidence>
<comment type="caution">
    <text evidence="1">The sequence shown here is derived from an EMBL/GenBank/DDBJ whole genome shotgun (WGS) entry which is preliminary data.</text>
</comment>
<dbReference type="InterPro" id="IPR018490">
    <property type="entry name" value="cNMP-bd_dom_sf"/>
</dbReference>
<protein>
    <submittedName>
        <fullName evidence="1">CRP-like cAMP-binding protein</fullName>
    </submittedName>
</protein>
<proteinExistence type="predicted"/>
<name>A0A326RLB8_9BACT</name>
<keyword evidence="2" id="KW-1185">Reference proteome</keyword>
<evidence type="ECO:0000313" key="2">
    <source>
        <dbReference type="Proteomes" id="UP000248917"/>
    </source>
</evidence>
<dbReference type="Gene3D" id="2.60.120.10">
    <property type="entry name" value="Jelly Rolls"/>
    <property type="match status" value="1"/>
</dbReference>
<dbReference type="Proteomes" id="UP000248917">
    <property type="component" value="Unassembled WGS sequence"/>
</dbReference>
<dbReference type="InterPro" id="IPR014710">
    <property type="entry name" value="RmlC-like_jellyroll"/>
</dbReference>
<dbReference type="AlphaFoldDB" id="A0A326RLB8"/>
<dbReference type="EMBL" id="QKTX01000018">
    <property type="protein sequence ID" value="PZV78096.1"/>
    <property type="molecule type" value="Genomic_DNA"/>
</dbReference>